<keyword evidence="5" id="KW-0411">Iron-sulfur</keyword>
<dbReference type="PANTHER" id="PTHR43409:SF4">
    <property type="entry name" value="RADICAL SAM SUPERFAMILY PROTEIN"/>
    <property type="match status" value="1"/>
</dbReference>
<accession>A0A926ZKA6</accession>
<keyword evidence="7" id="KW-1185">Reference proteome</keyword>
<dbReference type="InterPro" id="IPR051198">
    <property type="entry name" value="BchE-like"/>
</dbReference>
<keyword evidence="3" id="KW-0479">Metal-binding</keyword>
<proteinExistence type="predicted"/>
<evidence type="ECO:0000256" key="2">
    <source>
        <dbReference type="ARBA" id="ARBA00022691"/>
    </source>
</evidence>
<dbReference type="GO" id="GO:0003824">
    <property type="term" value="F:catalytic activity"/>
    <property type="evidence" value="ECO:0007669"/>
    <property type="project" value="InterPro"/>
</dbReference>
<reference evidence="6" key="2">
    <citation type="submission" date="2020-08" db="EMBL/GenBank/DDBJ databases">
        <authorList>
            <person name="Chen M."/>
            <person name="Teng W."/>
            <person name="Zhao L."/>
            <person name="Hu C."/>
            <person name="Zhou Y."/>
            <person name="Han B."/>
            <person name="Song L."/>
            <person name="Shu W."/>
        </authorList>
    </citation>
    <scope>NUCLEOTIDE SEQUENCE</scope>
    <source>
        <strain evidence="6">FACHB-1375</strain>
    </source>
</reference>
<dbReference type="InterPro" id="IPR007197">
    <property type="entry name" value="rSAM"/>
</dbReference>
<evidence type="ECO:0000313" key="6">
    <source>
        <dbReference type="EMBL" id="MBD2185574.1"/>
    </source>
</evidence>
<dbReference type="GO" id="GO:0051536">
    <property type="term" value="F:iron-sulfur cluster binding"/>
    <property type="evidence" value="ECO:0007669"/>
    <property type="project" value="UniProtKB-KW"/>
</dbReference>
<dbReference type="SFLD" id="SFLDS00029">
    <property type="entry name" value="Radical_SAM"/>
    <property type="match status" value="1"/>
</dbReference>
<reference evidence="6" key="1">
    <citation type="journal article" date="2015" name="ISME J.">
        <title>Draft Genome Sequence of Streptomyces incarnatus NRRL8089, which Produces the Nucleoside Antibiotic Sinefungin.</title>
        <authorList>
            <person name="Oshima K."/>
            <person name="Hattori M."/>
            <person name="Shimizu H."/>
            <person name="Fukuda K."/>
            <person name="Nemoto M."/>
            <person name="Inagaki K."/>
            <person name="Tamura T."/>
        </authorList>
    </citation>
    <scope>NUCLEOTIDE SEQUENCE</scope>
    <source>
        <strain evidence="6">FACHB-1375</strain>
    </source>
</reference>
<dbReference type="SFLD" id="SFLDG01082">
    <property type="entry name" value="B12-binding_domain_containing"/>
    <property type="match status" value="1"/>
</dbReference>
<keyword evidence="2" id="KW-0949">S-adenosyl-L-methionine</keyword>
<comment type="caution">
    <text evidence="6">The sequence shown here is derived from an EMBL/GenBank/DDBJ whole genome shotgun (WGS) entry which is preliminary data.</text>
</comment>
<keyword evidence="4" id="KW-0408">Iron</keyword>
<dbReference type="InterPro" id="IPR058240">
    <property type="entry name" value="rSAM_sf"/>
</dbReference>
<protein>
    <submittedName>
        <fullName evidence="6">Radical SAM protein</fullName>
    </submittedName>
</protein>
<dbReference type="SUPFAM" id="SSF102114">
    <property type="entry name" value="Radical SAM enzymes"/>
    <property type="match status" value="1"/>
</dbReference>
<dbReference type="Proteomes" id="UP000641646">
    <property type="component" value="Unassembled WGS sequence"/>
</dbReference>
<gene>
    <name evidence="6" type="ORF">H6G03_31665</name>
</gene>
<evidence type="ECO:0000313" key="7">
    <source>
        <dbReference type="Proteomes" id="UP000641646"/>
    </source>
</evidence>
<evidence type="ECO:0000256" key="1">
    <source>
        <dbReference type="ARBA" id="ARBA00001966"/>
    </source>
</evidence>
<dbReference type="EMBL" id="JACJPW010000129">
    <property type="protein sequence ID" value="MBD2185574.1"/>
    <property type="molecule type" value="Genomic_DNA"/>
</dbReference>
<comment type="cofactor">
    <cofactor evidence="1">
        <name>[4Fe-4S] cluster</name>
        <dbReference type="ChEBI" id="CHEBI:49883"/>
    </cofactor>
</comment>
<name>A0A926ZKA6_9CYAN</name>
<dbReference type="GO" id="GO:0046872">
    <property type="term" value="F:metal ion binding"/>
    <property type="evidence" value="ECO:0007669"/>
    <property type="project" value="UniProtKB-KW"/>
</dbReference>
<dbReference type="PANTHER" id="PTHR43409">
    <property type="entry name" value="ANAEROBIC MAGNESIUM-PROTOPORPHYRIN IX MONOMETHYL ESTER CYCLASE-RELATED"/>
    <property type="match status" value="1"/>
</dbReference>
<evidence type="ECO:0000256" key="4">
    <source>
        <dbReference type="ARBA" id="ARBA00023004"/>
    </source>
</evidence>
<dbReference type="AlphaFoldDB" id="A0A926ZKA6"/>
<sequence length="532" mass="58849">MVTLEGKKAPSIGLVELPGRKLIDPEGKNWTDNFKYTPLPSKQILLAHLQALGFDAQLVDLRDGDCEEEYGEVIWRGMRLSKRYDGKRITSLDPHSFDAWGVTNNFVGNRQLALMTIQHLSRGGRPVVVGGSDAIAEPHIYLQAGATAIVLDKTGGANKAIYDYVLGRPMEEKLSGVLLADGSQYPSRLPPMSPEDWPLPSVEVAKQCLSRMYYKPGVLGFPPSGSVMPDLGCDRKCDFCQTPTYQIGYRRMTPQRALQWFSRQKEAGANSVICLSDQFLGRVLFKEGKQEVLEIMQGVRDLGLALNWCNGLEIKKATKGRGYERSPEDLIPDDELIQALWGWDGKIGCYEAFIPAERPVVGRESYAKLLPWKQHCDMLRAIVNAGVARLQYGVVIGLPEDSHETMLRLEEAISELYQDLKSINPALQFWVGTYAISPIPGTPQGHSIRGSGLVRFTDPEILGGFMTACADTHHMSYEEVSDWELRLVSTGDGGLDWFFGNSNKPANQKENGSATSTQNALNTNLNLPVAVS</sequence>
<evidence type="ECO:0000256" key="5">
    <source>
        <dbReference type="ARBA" id="ARBA00023014"/>
    </source>
</evidence>
<organism evidence="6 7">
    <name type="scientific">Aerosakkonema funiforme FACHB-1375</name>
    <dbReference type="NCBI Taxonomy" id="2949571"/>
    <lineage>
        <taxon>Bacteria</taxon>
        <taxon>Bacillati</taxon>
        <taxon>Cyanobacteriota</taxon>
        <taxon>Cyanophyceae</taxon>
        <taxon>Oscillatoriophycideae</taxon>
        <taxon>Aerosakkonematales</taxon>
        <taxon>Aerosakkonemataceae</taxon>
        <taxon>Aerosakkonema</taxon>
    </lineage>
</organism>
<dbReference type="RefSeq" id="WP_190474020.1">
    <property type="nucleotide sequence ID" value="NZ_JACJPW010000129.1"/>
</dbReference>
<evidence type="ECO:0000256" key="3">
    <source>
        <dbReference type="ARBA" id="ARBA00022723"/>
    </source>
</evidence>